<dbReference type="PANTHER" id="PTHR33840">
    <property type="match status" value="1"/>
</dbReference>
<organism evidence="3 4">
    <name type="scientific">Cupriavidus campinensis</name>
    <dbReference type="NCBI Taxonomy" id="151783"/>
    <lineage>
        <taxon>Bacteria</taxon>
        <taxon>Pseudomonadati</taxon>
        <taxon>Pseudomonadota</taxon>
        <taxon>Betaproteobacteria</taxon>
        <taxon>Burkholderiales</taxon>
        <taxon>Burkholderiaceae</taxon>
        <taxon>Cupriavidus</taxon>
    </lineage>
</organism>
<feature type="domain" description="T6SS Phospholipase effector Tle1-like C-terminal" evidence="2">
    <location>
        <begin position="437"/>
        <end position="553"/>
    </location>
</feature>
<protein>
    <submittedName>
        <fullName evidence="3">DUF2235 domain-containing protein</fullName>
    </submittedName>
</protein>
<evidence type="ECO:0000313" key="3">
    <source>
        <dbReference type="EMBL" id="TSP09354.1"/>
    </source>
</evidence>
<evidence type="ECO:0000259" key="1">
    <source>
        <dbReference type="Pfam" id="PF09994"/>
    </source>
</evidence>
<dbReference type="PANTHER" id="PTHR33840:SF1">
    <property type="entry name" value="TLE1 PHOSPHOLIPASE DOMAIN-CONTAINING PROTEIN"/>
    <property type="match status" value="1"/>
</dbReference>
<dbReference type="RefSeq" id="WP_144203235.1">
    <property type="nucleotide sequence ID" value="NZ_VCIZ01000028.1"/>
</dbReference>
<accession>A0ABY3EEL3</accession>
<feature type="domain" description="T6SS Phospholipase effector Tle1-like catalytic" evidence="1">
    <location>
        <begin position="235"/>
        <end position="343"/>
    </location>
</feature>
<dbReference type="InterPro" id="IPR018712">
    <property type="entry name" value="Tle1-like_cat"/>
</dbReference>
<dbReference type="Proteomes" id="UP000318943">
    <property type="component" value="Unassembled WGS sequence"/>
</dbReference>
<dbReference type="InterPro" id="IPR054388">
    <property type="entry name" value="Tle1-like_C"/>
</dbReference>
<evidence type="ECO:0000313" key="4">
    <source>
        <dbReference type="Proteomes" id="UP000318943"/>
    </source>
</evidence>
<sequence>MPYYITPPPNMPTNGVRDLTPRETIQRARAMACIRKKDPAQCGGQIYVSLFFDGTGNNMDWEEPGLGTTQMAAGKHSNIARLYKAGIDDPESGFFSHYIPGVGTPFPEIRDTGGTLGLAAAHMGADRINWAILSVINSVHAYLARSPMLEGEHAGHTVNAASKSGLEAWYRRRVLDTWEKKLEAVVKDRERKVTHINIAVFGFSRGAATARVFANWLLQWLEQEDGGYRLAGIPLRIYFMGLFDTVASVGVADMLPGFDGRMDWATPANLEIHPAVEQCVHFVALHEQRASFPLELAARATQVAYPGMHSDVGGGYRPGEQGKAMPGGAMSSPHLSQVPLIDMHHAALVGGVPLMSMEEIKETPDVAPDFDCPPALAAAVNNFFDHCGIKTSAKGKDGVVAVLRSHTLQYLQWRDGLLRPGRLMENRRFFREAHLRTDRAQLREALKDFTAQLVDLRVWAQDTGVAAVALDALAKVNPIAGAVLRTTRGRRAGPVDAETLRMLEAVSLGATLPPAVQHLMDDYIHDSRAGFRIGGMMEPRELTDGYFRYRRVF</sequence>
<reference evidence="3 4" key="1">
    <citation type="submission" date="2019-05" db="EMBL/GenBank/DDBJ databases">
        <title>Whole genome sequence analysis of Cupriavidus campinensis S14E4C strain.</title>
        <authorList>
            <person name="Abbaszade G."/>
            <person name="Szabo A."/>
            <person name="Toumi M."/>
            <person name="Toth E."/>
        </authorList>
    </citation>
    <scope>NUCLEOTIDE SEQUENCE [LARGE SCALE GENOMIC DNA]</scope>
    <source>
        <strain evidence="3 4">S14E4C</strain>
    </source>
</reference>
<dbReference type="Pfam" id="PF22137">
    <property type="entry name" value="T6SS_Tle1-like_C"/>
    <property type="match status" value="1"/>
</dbReference>
<dbReference type="EMBL" id="VCIZ01000028">
    <property type="protein sequence ID" value="TSP09354.1"/>
    <property type="molecule type" value="Genomic_DNA"/>
</dbReference>
<keyword evidence="4" id="KW-1185">Reference proteome</keyword>
<proteinExistence type="predicted"/>
<comment type="caution">
    <text evidence="3">The sequence shown here is derived from an EMBL/GenBank/DDBJ whole genome shotgun (WGS) entry which is preliminary data.</text>
</comment>
<evidence type="ECO:0000259" key="2">
    <source>
        <dbReference type="Pfam" id="PF22137"/>
    </source>
</evidence>
<dbReference type="Pfam" id="PF09994">
    <property type="entry name" value="T6SS_Tle1-like_cat"/>
    <property type="match status" value="2"/>
</dbReference>
<feature type="domain" description="T6SS Phospholipase effector Tle1-like catalytic" evidence="1">
    <location>
        <begin position="50"/>
        <end position="216"/>
    </location>
</feature>
<name>A0ABY3EEL3_9BURK</name>
<gene>
    <name evidence="3" type="ORF">FGG12_27970</name>
</gene>